<dbReference type="InterPro" id="IPR018060">
    <property type="entry name" value="HTH_AraC"/>
</dbReference>
<dbReference type="Pfam" id="PF12833">
    <property type="entry name" value="HTH_18"/>
    <property type="match status" value="1"/>
</dbReference>
<dbReference type="PANTHER" id="PTHR46796:SF6">
    <property type="entry name" value="ARAC SUBFAMILY"/>
    <property type="match status" value="1"/>
</dbReference>
<feature type="domain" description="HTH cro/C1-type" evidence="5">
    <location>
        <begin position="223"/>
        <end position="243"/>
    </location>
</feature>
<dbReference type="EMBL" id="CADIKH010000051">
    <property type="protein sequence ID" value="CAB3771318.1"/>
    <property type="molecule type" value="Genomic_DNA"/>
</dbReference>
<name>A0A6J5EXJ8_9BURK</name>
<dbReference type="InterPro" id="IPR035418">
    <property type="entry name" value="AraC-bd_2"/>
</dbReference>
<dbReference type="Proteomes" id="UP000494363">
    <property type="component" value="Unassembled WGS sequence"/>
</dbReference>
<dbReference type="PROSITE" id="PS00041">
    <property type="entry name" value="HTH_ARAC_FAMILY_1"/>
    <property type="match status" value="1"/>
</dbReference>
<dbReference type="InterPro" id="IPR018062">
    <property type="entry name" value="HTH_AraC-typ_CS"/>
</dbReference>
<dbReference type="GO" id="GO:0003700">
    <property type="term" value="F:DNA-binding transcription factor activity"/>
    <property type="evidence" value="ECO:0007669"/>
    <property type="project" value="InterPro"/>
</dbReference>
<dbReference type="PROSITE" id="PS50943">
    <property type="entry name" value="HTH_CROC1"/>
    <property type="match status" value="1"/>
</dbReference>
<evidence type="ECO:0000256" key="3">
    <source>
        <dbReference type="ARBA" id="ARBA00023163"/>
    </source>
</evidence>
<evidence type="ECO:0000256" key="1">
    <source>
        <dbReference type="ARBA" id="ARBA00023015"/>
    </source>
</evidence>
<organism evidence="6 7">
    <name type="scientific">Paraburkholderia humisilvae</name>
    <dbReference type="NCBI Taxonomy" id="627669"/>
    <lineage>
        <taxon>Bacteria</taxon>
        <taxon>Pseudomonadati</taxon>
        <taxon>Pseudomonadota</taxon>
        <taxon>Betaproteobacteria</taxon>
        <taxon>Burkholderiales</taxon>
        <taxon>Burkholderiaceae</taxon>
        <taxon>Paraburkholderia</taxon>
    </lineage>
</organism>
<evidence type="ECO:0000256" key="2">
    <source>
        <dbReference type="ARBA" id="ARBA00023125"/>
    </source>
</evidence>
<dbReference type="Pfam" id="PF14525">
    <property type="entry name" value="AraC_binding_2"/>
    <property type="match status" value="1"/>
</dbReference>
<dbReference type="PROSITE" id="PS01124">
    <property type="entry name" value="HTH_ARAC_FAMILY_2"/>
    <property type="match status" value="1"/>
</dbReference>
<protein>
    <submittedName>
        <fullName evidence="6">HTH-type transcriptional activator RhaS</fullName>
    </submittedName>
</protein>
<dbReference type="InterPro" id="IPR020449">
    <property type="entry name" value="Tscrpt_reg_AraC-type_HTH"/>
</dbReference>
<evidence type="ECO:0000313" key="7">
    <source>
        <dbReference type="Proteomes" id="UP000494363"/>
    </source>
</evidence>
<keyword evidence="2" id="KW-0238">DNA-binding</keyword>
<sequence length="324" mass="36299">MSVNIVRFEGDQLLDEINRHLWVGILLDYYGMKCELSSERPTDCKIVDWLAGEVQVIEAELAHQTLSPVLREGASWDGSHLFVIIVRRGAVAIRQNGVIRTFDEGSVLVLDPLNEFTQRIGELSRFTLLRLSRSALQDRGIPCRLDDIRIGDASSQDVRAVRDFLLLFARQGGTVSGELKKRLAEQCLDLMDIVLREEATTAKRSSAAAVVLRAKQVIARLARNPDLDLARIARELNVSTNYLTRAFRSAGQSPMRYVMSLRLDFAAQLLGEGTLQVKEIAFRSGFINASHFSNAFRLKYGMTPREFSVARQVELAQDAEYPSG</sequence>
<evidence type="ECO:0000313" key="6">
    <source>
        <dbReference type="EMBL" id="CAB3771318.1"/>
    </source>
</evidence>
<dbReference type="InterPro" id="IPR050204">
    <property type="entry name" value="AraC_XylS_family_regulators"/>
</dbReference>
<dbReference type="InterPro" id="IPR001387">
    <property type="entry name" value="Cro/C1-type_HTH"/>
</dbReference>
<dbReference type="PRINTS" id="PR00032">
    <property type="entry name" value="HTHARAC"/>
</dbReference>
<keyword evidence="7" id="KW-1185">Reference proteome</keyword>
<dbReference type="RefSeq" id="WP_175231993.1">
    <property type="nucleotide sequence ID" value="NZ_CADIKH010000051.1"/>
</dbReference>
<dbReference type="PANTHER" id="PTHR46796">
    <property type="entry name" value="HTH-TYPE TRANSCRIPTIONAL ACTIVATOR RHAS-RELATED"/>
    <property type="match status" value="1"/>
</dbReference>
<dbReference type="GO" id="GO:0043565">
    <property type="term" value="F:sequence-specific DNA binding"/>
    <property type="evidence" value="ECO:0007669"/>
    <property type="project" value="InterPro"/>
</dbReference>
<keyword evidence="1" id="KW-0805">Transcription regulation</keyword>
<feature type="domain" description="HTH araC/xylS-type" evidence="4">
    <location>
        <begin position="212"/>
        <end position="310"/>
    </location>
</feature>
<keyword evidence="3" id="KW-0804">Transcription</keyword>
<dbReference type="Gene3D" id="1.10.10.60">
    <property type="entry name" value="Homeodomain-like"/>
    <property type="match status" value="1"/>
</dbReference>
<proteinExistence type="predicted"/>
<dbReference type="InterPro" id="IPR009057">
    <property type="entry name" value="Homeodomain-like_sf"/>
</dbReference>
<accession>A0A6J5EXJ8</accession>
<evidence type="ECO:0000259" key="4">
    <source>
        <dbReference type="PROSITE" id="PS01124"/>
    </source>
</evidence>
<dbReference type="AlphaFoldDB" id="A0A6J5EXJ8"/>
<dbReference type="SUPFAM" id="SSF46689">
    <property type="entry name" value="Homeodomain-like"/>
    <property type="match status" value="1"/>
</dbReference>
<gene>
    <name evidence="6" type="primary">rhaS_29</name>
    <name evidence="6" type="ORF">LMG29542_06581</name>
</gene>
<reference evidence="6 7" key="1">
    <citation type="submission" date="2020-04" db="EMBL/GenBank/DDBJ databases">
        <authorList>
            <person name="De Canck E."/>
        </authorList>
    </citation>
    <scope>NUCLEOTIDE SEQUENCE [LARGE SCALE GENOMIC DNA]</scope>
    <source>
        <strain evidence="6 7">LMG 29542</strain>
    </source>
</reference>
<dbReference type="SMART" id="SM00342">
    <property type="entry name" value="HTH_ARAC"/>
    <property type="match status" value="1"/>
</dbReference>
<evidence type="ECO:0000259" key="5">
    <source>
        <dbReference type="PROSITE" id="PS50943"/>
    </source>
</evidence>